<evidence type="ECO:0000313" key="3">
    <source>
        <dbReference type="EMBL" id="AXH98156.1"/>
    </source>
</evidence>
<dbReference type="Pfam" id="PF02065">
    <property type="entry name" value="Melibiase"/>
    <property type="match status" value="1"/>
</dbReference>
<dbReference type="CDD" id="cd14791">
    <property type="entry name" value="GH36"/>
    <property type="match status" value="1"/>
</dbReference>
<dbReference type="PANTHER" id="PTHR43053">
    <property type="entry name" value="GLYCOSIDASE FAMILY 31"/>
    <property type="match status" value="1"/>
</dbReference>
<dbReference type="GO" id="GO:0004557">
    <property type="term" value="F:alpha-galactosidase activity"/>
    <property type="evidence" value="ECO:0007669"/>
    <property type="project" value="InterPro"/>
</dbReference>
<sequence length="432" mass="47243">MEVDPQRAAVYEEGWQSWSPTRAYRFGPIPARPRHAKEIAMHFRADRLAPVSAYQGEGLLAVDPGADGPVQVFGLQDASVGVASIRAEANGDKLVISSDGPVRQVSSRGGLGAALGAWADEHAAAAGVGPLRPAPTIWCSWYQYFTQVTEVDIIENLEEMRRLELPVDVVQIDDGYQAEIGDWLDLSGRFESLPGLTARILDQGRRAGLWVAPFLVGSRSRLAAEHPDWLVSGADAGNNWGQDLCVLDVTHPNAAAYLTEVFTSFLDMGFDFFKLDFTYAGALRGRRHEDLPSITAYRRGIELIREAVGDSYLLGCGAPIFPSVGLFDGMRVGCDISATYEPHGEDLSVPSQVDATKNVEARAWQHGRFWVNDPDCLVARPDGVAKRPEWAALIERYGGLRGSSDRLAALDEWGLEVTRRLLSEVPPPTPFD</sequence>
<keyword evidence="1" id="KW-0378">Hydrolase</keyword>
<dbReference type="Gene3D" id="3.20.20.70">
    <property type="entry name" value="Aldolase class I"/>
    <property type="match status" value="1"/>
</dbReference>
<dbReference type="SUPFAM" id="SSF51445">
    <property type="entry name" value="(Trans)glycosidases"/>
    <property type="match status" value="1"/>
</dbReference>
<dbReference type="GO" id="GO:0016052">
    <property type="term" value="P:carbohydrate catabolic process"/>
    <property type="evidence" value="ECO:0007669"/>
    <property type="project" value="InterPro"/>
</dbReference>
<dbReference type="AlphaFoldDB" id="A0A345NSZ8"/>
<proteinExistence type="predicted"/>
<dbReference type="InterPro" id="IPR017853">
    <property type="entry name" value="GH"/>
</dbReference>
<evidence type="ECO:0000313" key="4">
    <source>
        <dbReference type="Proteomes" id="UP000253790"/>
    </source>
</evidence>
<evidence type="ECO:0000256" key="1">
    <source>
        <dbReference type="ARBA" id="ARBA00022801"/>
    </source>
</evidence>
<keyword evidence="2" id="KW-0326">Glycosidase</keyword>
<gene>
    <name evidence="3" type="ORF">DV701_15010</name>
</gene>
<keyword evidence="4" id="KW-1185">Reference proteome</keyword>
<dbReference type="InterPro" id="IPR013785">
    <property type="entry name" value="Aldolase_TIM"/>
</dbReference>
<name>A0A345NSZ8_9MICO</name>
<dbReference type="PANTHER" id="PTHR43053:SF3">
    <property type="entry name" value="ALPHA-GALACTOSIDASE C-RELATED"/>
    <property type="match status" value="1"/>
</dbReference>
<reference evidence="3 4" key="1">
    <citation type="submission" date="2018-07" db="EMBL/GenBank/DDBJ databases">
        <title>Complete genome sequencing of Ornithinimicrobium sp. AMA3305.</title>
        <authorList>
            <person name="Bae J.-W."/>
        </authorList>
    </citation>
    <scope>NUCLEOTIDE SEQUENCE [LARGE SCALE GENOMIC DNA]</scope>
    <source>
        <strain evidence="3 4">AMA3305</strain>
    </source>
</reference>
<protein>
    <submittedName>
        <fullName evidence="3">Alpha-galactosidase</fullName>
    </submittedName>
</protein>
<dbReference type="InterPro" id="IPR050985">
    <property type="entry name" value="Alpha-glycosidase_related"/>
</dbReference>
<dbReference type="KEGG" id="orn:DV701_15010"/>
<dbReference type="Proteomes" id="UP000253790">
    <property type="component" value="Chromosome"/>
</dbReference>
<dbReference type="EMBL" id="CP031229">
    <property type="protein sequence ID" value="AXH98156.1"/>
    <property type="molecule type" value="Genomic_DNA"/>
</dbReference>
<evidence type="ECO:0000256" key="2">
    <source>
        <dbReference type="ARBA" id="ARBA00023295"/>
    </source>
</evidence>
<organism evidence="3 4">
    <name type="scientific">Ornithinimicrobium avium</name>
    <dbReference type="NCBI Taxonomy" id="2283195"/>
    <lineage>
        <taxon>Bacteria</taxon>
        <taxon>Bacillati</taxon>
        <taxon>Actinomycetota</taxon>
        <taxon>Actinomycetes</taxon>
        <taxon>Micrococcales</taxon>
        <taxon>Ornithinimicrobiaceae</taxon>
        <taxon>Ornithinimicrobium</taxon>
    </lineage>
</organism>
<accession>A0A345NSZ8</accession>
<dbReference type="OrthoDB" id="9758822at2"/>
<dbReference type="InterPro" id="IPR002252">
    <property type="entry name" value="Glyco_hydro_36"/>
</dbReference>